<dbReference type="AlphaFoldDB" id="A0A226QTH2"/>
<gene>
    <name evidence="1" type="ORF">B9L23_07535</name>
</gene>
<proteinExistence type="predicted"/>
<protein>
    <submittedName>
        <fullName evidence="1">Uncharacterized protein</fullName>
    </submittedName>
</protein>
<dbReference type="EMBL" id="NDYL01000001">
    <property type="protein sequence ID" value="OXB94709.1"/>
    <property type="molecule type" value="Genomic_DNA"/>
</dbReference>
<evidence type="ECO:0000313" key="1">
    <source>
        <dbReference type="EMBL" id="OXB94709.1"/>
    </source>
</evidence>
<evidence type="ECO:0000313" key="2">
    <source>
        <dbReference type="Proteomes" id="UP000198394"/>
    </source>
</evidence>
<accession>A0A226QTH2</accession>
<comment type="caution">
    <text evidence="1">The sequence shown here is derived from an EMBL/GenBank/DDBJ whole genome shotgun (WGS) entry which is preliminary data.</text>
</comment>
<name>A0A226QTH2_9BACL</name>
<keyword evidence="2" id="KW-1185">Reference proteome</keyword>
<organism evidence="1 2">
    <name type="scientific">Parageobacillus galactosidasius</name>
    <dbReference type="NCBI Taxonomy" id="883812"/>
    <lineage>
        <taxon>Bacteria</taxon>
        <taxon>Bacillati</taxon>
        <taxon>Bacillota</taxon>
        <taxon>Bacilli</taxon>
        <taxon>Bacillales</taxon>
        <taxon>Anoxybacillaceae</taxon>
        <taxon>Parageobacillus</taxon>
    </lineage>
</organism>
<sequence>MNQSKETPVKTFTSFNGMDAVAVLNDTIIGEFEKYEFTEKLGVILDENRNRTNKKYFQGVITICVFDREPTFRKVMKKEGNEFTIFLANELGQKAAIRFDNIRFIKREGGLKLDDCVMREKYYFECDDHYITNEPWIYEPFGEKPYRFIEENPIDIIDDYTRTLFEKHGEIEFLKHTVNQGLIVKIERDDKRNIFKVRIKPKDKERLKPRSVTSGFQTEEGTIQYAKNRINHYIREMSYDKKE</sequence>
<dbReference type="RefSeq" id="WP_089097162.1">
    <property type="nucleotide sequence ID" value="NZ_NDYL01000001.1"/>
</dbReference>
<dbReference type="Proteomes" id="UP000198394">
    <property type="component" value="Unassembled WGS sequence"/>
</dbReference>
<reference evidence="1 2" key="1">
    <citation type="submission" date="2017-04" db="EMBL/GenBank/DDBJ databases">
        <title>The genome sequence of Parageobacillus galactosidasius DSM 18751.</title>
        <authorList>
            <person name="Ramaloko W.T."/>
            <person name="Koen N."/>
            <person name="Polliack S."/>
            <person name="Aliyu H."/>
            <person name="Lebre P."/>
            <person name="Mohr T."/>
            <person name="Oswald F."/>
            <person name="Zwick M."/>
            <person name="Neumann A."/>
            <person name="Syldatk C."/>
            <person name="Cowan D."/>
            <person name="De Maayer P."/>
        </authorList>
    </citation>
    <scope>NUCLEOTIDE SEQUENCE [LARGE SCALE GENOMIC DNA]</scope>
    <source>
        <strain evidence="1 2">DSM 18751</strain>
    </source>
</reference>